<dbReference type="EMBL" id="REGN01006072">
    <property type="protein sequence ID" value="RNA11000.1"/>
    <property type="molecule type" value="Genomic_DNA"/>
</dbReference>
<evidence type="ECO:0008006" key="4">
    <source>
        <dbReference type="Google" id="ProtNLM"/>
    </source>
</evidence>
<keyword evidence="1" id="KW-0732">Signal</keyword>
<feature type="chain" id="PRO_5018109135" description="EGF-like domain-containing protein" evidence="1">
    <location>
        <begin position="21"/>
        <end position="119"/>
    </location>
</feature>
<feature type="signal peptide" evidence="1">
    <location>
        <begin position="1"/>
        <end position="20"/>
    </location>
</feature>
<accession>A0A3M7QI16</accession>
<evidence type="ECO:0000313" key="2">
    <source>
        <dbReference type="EMBL" id="RNA11000.1"/>
    </source>
</evidence>
<protein>
    <recommendedName>
        <fullName evidence="4">EGF-like domain-containing protein</fullName>
    </recommendedName>
</protein>
<sequence>MLKKKLILTLILLFTSESKADGNIGDECIPGKCTALNSNCKWSSDAFKCVCKEKYLAVNDTHCGQPINNIEENKCRLCLEKNALCLDYDENGSTDECWCPNDQNCGQKLLYKQENAISI</sequence>
<evidence type="ECO:0000313" key="3">
    <source>
        <dbReference type="Proteomes" id="UP000276133"/>
    </source>
</evidence>
<dbReference type="Proteomes" id="UP000276133">
    <property type="component" value="Unassembled WGS sequence"/>
</dbReference>
<name>A0A3M7QI16_BRAPC</name>
<reference evidence="2 3" key="1">
    <citation type="journal article" date="2018" name="Sci. Rep.">
        <title>Genomic signatures of local adaptation to the degree of environmental predictability in rotifers.</title>
        <authorList>
            <person name="Franch-Gras L."/>
            <person name="Hahn C."/>
            <person name="Garcia-Roger E.M."/>
            <person name="Carmona M.J."/>
            <person name="Serra M."/>
            <person name="Gomez A."/>
        </authorList>
    </citation>
    <scope>NUCLEOTIDE SEQUENCE [LARGE SCALE GENOMIC DNA]</scope>
    <source>
        <strain evidence="2">HYR1</strain>
    </source>
</reference>
<gene>
    <name evidence="2" type="ORF">BpHYR1_030872</name>
</gene>
<evidence type="ECO:0000256" key="1">
    <source>
        <dbReference type="SAM" id="SignalP"/>
    </source>
</evidence>
<keyword evidence="3" id="KW-1185">Reference proteome</keyword>
<comment type="caution">
    <text evidence="2">The sequence shown here is derived from an EMBL/GenBank/DDBJ whole genome shotgun (WGS) entry which is preliminary data.</text>
</comment>
<proteinExistence type="predicted"/>
<dbReference type="OrthoDB" id="9982824at2759"/>
<organism evidence="2 3">
    <name type="scientific">Brachionus plicatilis</name>
    <name type="common">Marine rotifer</name>
    <name type="synonym">Brachionus muelleri</name>
    <dbReference type="NCBI Taxonomy" id="10195"/>
    <lineage>
        <taxon>Eukaryota</taxon>
        <taxon>Metazoa</taxon>
        <taxon>Spiralia</taxon>
        <taxon>Gnathifera</taxon>
        <taxon>Rotifera</taxon>
        <taxon>Eurotatoria</taxon>
        <taxon>Monogononta</taxon>
        <taxon>Pseudotrocha</taxon>
        <taxon>Ploima</taxon>
        <taxon>Brachionidae</taxon>
        <taxon>Brachionus</taxon>
    </lineage>
</organism>
<dbReference type="AlphaFoldDB" id="A0A3M7QI16"/>